<evidence type="ECO:0000259" key="5">
    <source>
        <dbReference type="PROSITE" id="PS51379"/>
    </source>
</evidence>
<keyword evidence="3" id="KW-0408">Iron</keyword>
<evidence type="ECO:0000256" key="2">
    <source>
        <dbReference type="ARBA" id="ARBA00022723"/>
    </source>
</evidence>
<dbReference type="PROSITE" id="PS00198">
    <property type="entry name" value="4FE4S_FER_1"/>
    <property type="match status" value="2"/>
</dbReference>
<proteinExistence type="predicted"/>
<dbReference type="NCBIfam" id="NF038196">
    <property type="entry name" value="ferrodoxin_EFR1"/>
    <property type="match status" value="1"/>
</dbReference>
<evidence type="ECO:0000256" key="3">
    <source>
        <dbReference type="ARBA" id="ARBA00023004"/>
    </source>
</evidence>
<dbReference type="InterPro" id="IPR047964">
    <property type="entry name" value="EFR1-like"/>
</dbReference>
<dbReference type="Pfam" id="PF13237">
    <property type="entry name" value="Fer4_10"/>
    <property type="match status" value="1"/>
</dbReference>
<dbReference type="InterPro" id="IPR050572">
    <property type="entry name" value="Fe-S_Ferredoxin"/>
</dbReference>
<sequence length="247" mass="26929">MIHYFTGTGNSYFVASQLAASLNLSLHALKEGPVEDRDPVVGIVFPVYFGDAPDFVIDALEGLTFSGTPYLFAAATSGTSFGAAFKSIDNALQKKGQRLIFAAHLAMVANSTPAVRHHIAYAYEKLVTAEEALPILVQKVKNRTSDRSLIKGSLMASFFRTSLGKALGRRWFRLGVDAVRCVKCGLCVHLCPVQNLFLGVDAAHMGETCTHCLACLHACPKQAITIRGRYILKEDQYHHPTVPFTGR</sequence>
<organism evidence="6 7">
    <name type="scientific">Acidaminococcus intestini</name>
    <dbReference type="NCBI Taxonomy" id="187327"/>
    <lineage>
        <taxon>Bacteria</taxon>
        <taxon>Bacillati</taxon>
        <taxon>Bacillota</taxon>
        <taxon>Negativicutes</taxon>
        <taxon>Acidaminococcales</taxon>
        <taxon>Acidaminococcaceae</taxon>
        <taxon>Acidaminococcus</taxon>
    </lineage>
</organism>
<gene>
    <name evidence="6" type="ORF">KHX13_06915</name>
</gene>
<keyword evidence="2" id="KW-0479">Metal-binding</keyword>
<dbReference type="GO" id="GO:0046872">
    <property type="term" value="F:metal ion binding"/>
    <property type="evidence" value="ECO:0007669"/>
    <property type="project" value="UniProtKB-KW"/>
</dbReference>
<dbReference type="Proteomes" id="UP000754226">
    <property type="component" value="Unassembled WGS sequence"/>
</dbReference>
<dbReference type="PANTHER" id="PTHR43687">
    <property type="entry name" value="ADENYLYLSULFATE REDUCTASE, BETA SUBUNIT"/>
    <property type="match status" value="1"/>
</dbReference>
<name>A0A943I1L1_9FIRM</name>
<keyword evidence="1" id="KW-0004">4Fe-4S</keyword>
<evidence type="ECO:0000256" key="1">
    <source>
        <dbReference type="ARBA" id="ARBA00022485"/>
    </source>
</evidence>
<dbReference type="SUPFAM" id="SSF52218">
    <property type="entry name" value="Flavoproteins"/>
    <property type="match status" value="1"/>
</dbReference>
<protein>
    <submittedName>
        <fullName evidence="6">4Fe-4S dicluster domain-containing protein</fullName>
    </submittedName>
</protein>
<dbReference type="PROSITE" id="PS51379">
    <property type="entry name" value="4FE4S_FER_2"/>
    <property type="match status" value="2"/>
</dbReference>
<keyword evidence="4" id="KW-0411">Iron-sulfur</keyword>
<dbReference type="InterPro" id="IPR017900">
    <property type="entry name" value="4Fe4S_Fe_S_CS"/>
</dbReference>
<dbReference type="AlphaFoldDB" id="A0A943I1L1"/>
<evidence type="ECO:0000313" key="6">
    <source>
        <dbReference type="EMBL" id="MBS5520040.1"/>
    </source>
</evidence>
<evidence type="ECO:0000313" key="7">
    <source>
        <dbReference type="Proteomes" id="UP000754226"/>
    </source>
</evidence>
<dbReference type="PANTHER" id="PTHR43687:SF1">
    <property type="entry name" value="FERREDOXIN III"/>
    <property type="match status" value="1"/>
</dbReference>
<dbReference type="EMBL" id="JAGZCZ010000007">
    <property type="protein sequence ID" value="MBS5520040.1"/>
    <property type="molecule type" value="Genomic_DNA"/>
</dbReference>
<comment type="caution">
    <text evidence="6">The sequence shown here is derived from an EMBL/GenBank/DDBJ whole genome shotgun (WGS) entry which is preliminary data.</text>
</comment>
<dbReference type="InterPro" id="IPR029039">
    <property type="entry name" value="Flavoprotein-like_sf"/>
</dbReference>
<dbReference type="GO" id="GO:0051539">
    <property type="term" value="F:4 iron, 4 sulfur cluster binding"/>
    <property type="evidence" value="ECO:0007669"/>
    <property type="project" value="UniProtKB-KW"/>
</dbReference>
<evidence type="ECO:0000256" key="4">
    <source>
        <dbReference type="ARBA" id="ARBA00023014"/>
    </source>
</evidence>
<feature type="domain" description="4Fe-4S ferredoxin-type" evidence="5">
    <location>
        <begin position="207"/>
        <end position="229"/>
    </location>
</feature>
<accession>A0A943I1L1</accession>
<reference evidence="6" key="1">
    <citation type="submission" date="2021-02" db="EMBL/GenBank/DDBJ databases">
        <title>Infant gut strain persistence is associated with maternal origin, phylogeny, and functional potential including surface adhesion and iron acquisition.</title>
        <authorList>
            <person name="Lou Y.C."/>
        </authorList>
    </citation>
    <scope>NUCLEOTIDE SEQUENCE</scope>
    <source>
        <strain evidence="6">L3_106_000M1_dasL3_106_000M1_concoct_15</strain>
    </source>
</reference>
<dbReference type="Gene3D" id="3.30.70.20">
    <property type="match status" value="1"/>
</dbReference>
<dbReference type="SUPFAM" id="SSF54862">
    <property type="entry name" value="4Fe-4S ferredoxins"/>
    <property type="match status" value="1"/>
</dbReference>
<feature type="domain" description="4Fe-4S ferredoxin-type" evidence="5">
    <location>
        <begin position="172"/>
        <end position="201"/>
    </location>
</feature>
<dbReference type="Gene3D" id="3.40.50.360">
    <property type="match status" value="1"/>
</dbReference>
<dbReference type="InterPro" id="IPR017896">
    <property type="entry name" value="4Fe4S_Fe-S-bd"/>
</dbReference>